<evidence type="ECO:0000256" key="3">
    <source>
        <dbReference type="ARBA" id="ARBA00022989"/>
    </source>
</evidence>
<accession>A0ABS2WRH3</accession>
<evidence type="ECO:0000256" key="2">
    <source>
        <dbReference type="ARBA" id="ARBA00022692"/>
    </source>
</evidence>
<feature type="transmembrane region" description="Helical" evidence="5">
    <location>
        <begin position="326"/>
        <end position="356"/>
    </location>
</feature>
<keyword evidence="8" id="KW-1185">Reference proteome</keyword>
<organism evidence="7 8">
    <name type="scientific">Sulfurospirillum tamanense</name>
    <dbReference type="NCBI Taxonomy" id="2813362"/>
    <lineage>
        <taxon>Bacteria</taxon>
        <taxon>Pseudomonadati</taxon>
        <taxon>Campylobacterota</taxon>
        <taxon>Epsilonproteobacteria</taxon>
        <taxon>Campylobacterales</taxon>
        <taxon>Sulfurospirillaceae</taxon>
        <taxon>Sulfurospirillum</taxon>
    </lineage>
</organism>
<feature type="transmembrane region" description="Helical" evidence="5">
    <location>
        <begin position="50"/>
        <end position="81"/>
    </location>
</feature>
<feature type="transmembrane region" description="Helical" evidence="5">
    <location>
        <begin position="245"/>
        <end position="268"/>
    </location>
</feature>
<dbReference type="NCBIfam" id="TIGR00815">
    <property type="entry name" value="sulP"/>
    <property type="match status" value="1"/>
</dbReference>
<dbReference type="InterPro" id="IPR011547">
    <property type="entry name" value="SLC26A/SulP_dom"/>
</dbReference>
<dbReference type="CDD" id="cd07042">
    <property type="entry name" value="STAS_SulP_like_sulfate_transporter"/>
    <property type="match status" value="1"/>
</dbReference>
<dbReference type="InterPro" id="IPR036513">
    <property type="entry name" value="STAS_dom_sf"/>
</dbReference>
<evidence type="ECO:0000256" key="1">
    <source>
        <dbReference type="ARBA" id="ARBA00004141"/>
    </source>
</evidence>
<dbReference type="Pfam" id="PF01740">
    <property type="entry name" value="STAS"/>
    <property type="match status" value="1"/>
</dbReference>
<feature type="transmembrane region" description="Helical" evidence="5">
    <location>
        <begin position="93"/>
        <end position="112"/>
    </location>
</feature>
<feature type="transmembrane region" description="Helical" evidence="5">
    <location>
        <begin position="376"/>
        <end position="406"/>
    </location>
</feature>
<proteinExistence type="predicted"/>
<comment type="subcellular location">
    <subcellularLocation>
        <location evidence="1">Membrane</location>
        <topology evidence="1">Multi-pass membrane protein</topology>
    </subcellularLocation>
</comment>
<reference evidence="7 8" key="2">
    <citation type="submission" date="2021-02" db="EMBL/GenBank/DDBJ databases">
        <title>Sulfurospirillum tamanensis sp. nov.</title>
        <authorList>
            <person name="Frolova A."/>
            <person name="Merkel A."/>
            <person name="Slobodkin A."/>
        </authorList>
    </citation>
    <scope>NUCLEOTIDE SEQUENCE [LARGE SCALE GENOMIC DNA]</scope>
    <source>
        <strain evidence="7 8">T05b</strain>
    </source>
</reference>
<dbReference type="SUPFAM" id="SSF52091">
    <property type="entry name" value="SpoIIaa-like"/>
    <property type="match status" value="1"/>
</dbReference>
<keyword evidence="2 5" id="KW-0812">Transmembrane</keyword>
<sequence>MPELFLILRSGYKKEYLGGDLFGGITVAIVALPLAMAFAIASGVGPEKGIITAIVAGILASLFGGSRVQISGPTGAFVVVIYDIVLRHGYEGLALATLMAGVMLMVMGLFRLGAVIKFIPYPVITGFTAGIALLIFSSQVADMLGLKIDQMPGDFLSKWQVIFSHLFQTNGIALVLGLVCVGLIVGAKRVFPKVPGPIVAVIFGAVAVQVFNLPVETIYSRFGEISPTLPTPSFAMDISLENIKLLFPSAMTIALLAAIESLLCAVVADGMIGSRHNSNSELLGQGIANIGSIAFGGIPATAAIARTATNIKAGGKTPLSGIIHAVVLILFMVYLAPYIVMIPLSALAAILMVVAWNMSEIENVKHLFKAPTSDVAVLATTFLLTVLIDLTVAVQVGVVLAAILFIKRIISVSAILDNKIATYEPLPEAFNDPDGIEYKAIKEGVEVYEINGPFFFGIADRLKFVLDAIGVTPRVFVLRMRHVPFIDATGMYALKEFQEKCVAKGTVLVLSGVQPPLLKDLKRFGFVGRVGEENIFDHIDQALIHANTLAVHHEKN</sequence>
<feature type="domain" description="STAS" evidence="6">
    <location>
        <begin position="443"/>
        <end position="546"/>
    </location>
</feature>
<protein>
    <submittedName>
        <fullName evidence="7">Sulfate permease</fullName>
    </submittedName>
</protein>
<feature type="transmembrane region" description="Helical" evidence="5">
    <location>
        <begin position="162"/>
        <end position="185"/>
    </location>
</feature>
<feature type="transmembrane region" description="Helical" evidence="5">
    <location>
        <begin position="288"/>
        <end position="305"/>
    </location>
</feature>
<evidence type="ECO:0000313" key="7">
    <source>
        <dbReference type="EMBL" id="MBN2963998.1"/>
    </source>
</evidence>
<dbReference type="Pfam" id="PF00916">
    <property type="entry name" value="Sulfate_transp"/>
    <property type="match status" value="1"/>
</dbReference>
<dbReference type="EMBL" id="JAFHKK010000006">
    <property type="protein sequence ID" value="MBN2963998.1"/>
    <property type="molecule type" value="Genomic_DNA"/>
</dbReference>
<dbReference type="PANTHER" id="PTHR11814">
    <property type="entry name" value="SULFATE TRANSPORTER"/>
    <property type="match status" value="1"/>
</dbReference>
<evidence type="ECO:0000256" key="5">
    <source>
        <dbReference type="SAM" id="Phobius"/>
    </source>
</evidence>
<gene>
    <name evidence="7" type="primary">sulP</name>
    <name evidence="7" type="ORF">JWV37_04315</name>
</gene>
<dbReference type="PROSITE" id="PS50801">
    <property type="entry name" value="STAS"/>
    <property type="match status" value="1"/>
</dbReference>
<evidence type="ECO:0000256" key="4">
    <source>
        <dbReference type="ARBA" id="ARBA00023136"/>
    </source>
</evidence>
<dbReference type="InterPro" id="IPR002645">
    <property type="entry name" value="STAS_dom"/>
</dbReference>
<keyword evidence="4 5" id="KW-0472">Membrane</keyword>
<evidence type="ECO:0000259" key="6">
    <source>
        <dbReference type="PROSITE" id="PS50801"/>
    </source>
</evidence>
<feature type="transmembrane region" description="Helical" evidence="5">
    <location>
        <begin position="21"/>
        <end position="44"/>
    </location>
</feature>
<dbReference type="Gene3D" id="3.30.750.24">
    <property type="entry name" value="STAS domain"/>
    <property type="match status" value="1"/>
</dbReference>
<keyword evidence="3 5" id="KW-1133">Transmembrane helix</keyword>
<reference evidence="8" key="1">
    <citation type="submission" date="2021-02" db="EMBL/GenBank/DDBJ databases">
        <title>Sulfurospirillum tamanensis sp. nov.</title>
        <authorList>
            <person name="Merkel A.Y."/>
        </authorList>
    </citation>
    <scope>NUCLEOTIDE SEQUENCE [LARGE SCALE GENOMIC DNA]</scope>
    <source>
        <strain evidence="8">T05b</strain>
    </source>
</reference>
<dbReference type="InterPro" id="IPR001902">
    <property type="entry name" value="SLC26A/SulP_fam"/>
</dbReference>
<dbReference type="Proteomes" id="UP000703590">
    <property type="component" value="Unassembled WGS sequence"/>
</dbReference>
<name>A0ABS2WRH3_9BACT</name>
<comment type="caution">
    <text evidence="7">The sequence shown here is derived from an EMBL/GenBank/DDBJ whole genome shotgun (WGS) entry which is preliminary data.</text>
</comment>
<evidence type="ECO:0000313" key="8">
    <source>
        <dbReference type="Proteomes" id="UP000703590"/>
    </source>
</evidence>
<feature type="transmembrane region" description="Helical" evidence="5">
    <location>
        <begin position="118"/>
        <end position="141"/>
    </location>
</feature>